<proteinExistence type="predicted"/>
<accession>A0ACC1MG36</accession>
<protein>
    <submittedName>
        <fullName evidence="1">Uncharacterized protein</fullName>
    </submittedName>
</protein>
<evidence type="ECO:0000313" key="2">
    <source>
        <dbReference type="Proteomes" id="UP001143856"/>
    </source>
</evidence>
<name>A0ACC1MG36_9PEZI</name>
<dbReference type="EMBL" id="JAPDGR010005426">
    <property type="protein sequence ID" value="KAJ2965804.1"/>
    <property type="molecule type" value="Genomic_DNA"/>
</dbReference>
<dbReference type="Proteomes" id="UP001143856">
    <property type="component" value="Unassembled WGS sequence"/>
</dbReference>
<comment type="caution">
    <text evidence="1">The sequence shown here is derived from an EMBL/GenBank/DDBJ whole genome shotgun (WGS) entry which is preliminary data.</text>
</comment>
<evidence type="ECO:0000313" key="1">
    <source>
        <dbReference type="EMBL" id="KAJ2965804.1"/>
    </source>
</evidence>
<reference evidence="1" key="1">
    <citation type="submission" date="2022-10" db="EMBL/GenBank/DDBJ databases">
        <title>Genome Sequence of Xylaria curta.</title>
        <authorList>
            <person name="Buettner E."/>
        </authorList>
    </citation>
    <scope>NUCLEOTIDE SEQUENCE</scope>
    <source>
        <strain evidence="1">Babe10</strain>
    </source>
</reference>
<keyword evidence="2" id="KW-1185">Reference proteome</keyword>
<sequence>MPPLIPASYGSTEEEEEKLREEKYIKEEKLRKSLAAYEKGERETKVMALRTELAEQSMKKFAGEGLGGAAF</sequence>
<gene>
    <name evidence="1" type="ORF">NUW58_g10815</name>
</gene>
<organism evidence="1 2">
    <name type="scientific">Xylaria curta</name>
    <dbReference type="NCBI Taxonomy" id="42375"/>
    <lineage>
        <taxon>Eukaryota</taxon>
        <taxon>Fungi</taxon>
        <taxon>Dikarya</taxon>
        <taxon>Ascomycota</taxon>
        <taxon>Pezizomycotina</taxon>
        <taxon>Sordariomycetes</taxon>
        <taxon>Xylariomycetidae</taxon>
        <taxon>Xylariales</taxon>
        <taxon>Xylariaceae</taxon>
        <taxon>Xylaria</taxon>
    </lineage>
</organism>